<name>A0A4R5VGK3_9BACT</name>
<evidence type="ECO:0000313" key="2">
    <source>
        <dbReference type="EMBL" id="TDK51040.1"/>
    </source>
</evidence>
<dbReference type="Pfam" id="PF05016">
    <property type="entry name" value="ParE_toxin"/>
    <property type="match status" value="1"/>
</dbReference>
<reference evidence="2 3" key="1">
    <citation type="submission" date="2019-03" db="EMBL/GenBank/DDBJ databases">
        <title>Algoriphagus aquimaris sp. nov., isolated form marine sediment in Pohang, Korea.</title>
        <authorList>
            <person name="Kim J."/>
            <person name="Yoon S.-H."/>
            <person name="Lee S.-S."/>
        </authorList>
    </citation>
    <scope>NUCLEOTIDE SEQUENCE [LARGE SCALE GENOMIC DNA]</scope>
    <source>
        <strain evidence="2 3">F21</strain>
    </source>
</reference>
<accession>A0A4R5VGK3</accession>
<sequence>MTFVIKFLPAALEDLQAVIKWYENESPGLGKRFFVNFQNQLESIRLSPLKHQKTHKELRSSLIRKFPIQIHYQFFEKENRIVVFAITHSSRDPQVWEKRKE</sequence>
<dbReference type="AlphaFoldDB" id="A0A4R5VGK3"/>
<gene>
    <name evidence="2" type="ORF">E1898_00345</name>
</gene>
<dbReference type="RefSeq" id="WP_133389392.1">
    <property type="nucleotide sequence ID" value="NZ_SMUW01000014.1"/>
</dbReference>
<dbReference type="Gene3D" id="3.30.2310.20">
    <property type="entry name" value="RelE-like"/>
    <property type="match status" value="1"/>
</dbReference>
<evidence type="ECO:0000313" key="3">
    <source>
        <dbReference type="Proteomes" id="UP000295438"/>
    </source>
</evidence>
<proteinExistence type="predicted"/>
<dbReference type="InterPro" id="IPR007712">
    <property type="entry name" value="RelE/ParE_toxin"/>
</dbReference>
<dbReference type="InterPro" id="IPR035093">
    <property type="entry name" value="RelE/ParE_toxin_dom_sf"/>
</dbReference>
<dbReference type="Proteomes" id="UP000295438">
    <property type="component" value="Unassembled WGS sequence"/>
</dbReference>
<organism evidence="2 3">
    <name type="scientific">Algoriphagus formosus</name>
    <dbReference type="NCBI Taxonomy" id="2007308"/>
    <lineage>
        <taxon>Bacteria</taxon>
        <taxon>Pseudomonadati</taxon>
        <taxon>Bacteroidota</taxon>
        <taxon>Cytophagia</taxon>
        <taxon>Cytophagales</taxon>
        <taxon>Cyclobacteriaceae</taxon>
        <taxon>Algoriphagus</taxon>
    </lineage>
</organism>
<keyword evidence="3" id="KW-1185">Reference proteome</keyword>
<evidence type="ECO:0000256" key="1">
    <source>
        <dbReference type="ARBA" id="ARBA00022649"/>
    </source>
</evidence>
<dbReference type="EMBL" id="SMUW01000014">
    <property type="protein sequence ID" value="TDK51040.1"/>
    <property type="molecule type" value="Genomic_DNA"/>
</dbReference>
<comment type="caution">
    <text evidence="2">The sequence shown here is derived from an EMBL/GenBank/DDBJ whole genome shotgun (WGS) entry which is preliminary data.</text>
</comment>
<protein>
    <submittedName>
        <fullName evidence="2">Type II toxin-antitoxin system RelE/ParE family toxin</fullName>
    </submittedName>
</protein>
<keyword evidence="1" id="KW-1277">Toxin-antitoxin system</keyword>